<dbReference type="EMBL" id="JALNTZ010000002">
    <property type="protein sequence ID" value="KAJ3661386.1"/>
    <property type="molecule type" value="Genomic_DNA"/>
</dbReference>
<dbReference type="SMART" id="SM00516">
    <property type="entry name" value="SEC14"/>
    <property type="match status" value="1"/>
</dbReference>
<dbReference type="Gene3D" id="1.20.5.1200">
    <property type="entry name" value="Alpha-tocopherol transfer"/>
    <property type="match status" value="1"/>
</dbReference>
<dbReference type="PROSITE" id="PS50191">
    <property type="entry name" value="CRAL_TRIO"/>
    <property type="match status" value="1"/>
</dbReference>
<dbReference type="InterPro" id="IPR036865">
    <property type="entry name" value="CRAL-TRIO_dom_sf"/>
</dbReference>
<dbReference type="PANTHER" id="PTHR10174:SF222">
    <property type="entry name" value="GH10083P-RELATED"/>
    <property type="match status" value="1"/>
</dbReference>
<keyword evidence="3" id="KW-1185">Reference proteome</keyword>
<evidence type="ECO:0000313" key="3">
    <source>
        <dbReference type="Proteomes" id="UP001168821"/>
    </source>
</evidence>
<dbReference type="PANTHER" id="PTHR10174">
    <property type="entry name" value="ALPHA-TOCOPHEROL TRANSFER PROTEIN-RELATED"/>
    <property type="match status" value="1"/>
</dbReference>
<dbReference type="GO" id="GO:0016020">
    <property type="term" value="C:membrane"/>
    <property type="evidence" value="ECO:0007669"/>
    <property type="project" value="TreeGrafter"/>
</dbReference>
<name>A0AA38MMD6_9CUCU</name>
<dbReference type="SUPFAM" id="SSF52087">
    <property type="entry name" value="CRAL/TRIO domain"/>
    <property type="match status" value="1"/>
</dbReference>
<protein>
    <recommendedName>
        <fullName evidence="1">CRAL-TRIO domain-containing protein</fullName>
    </recommendedName>
</protein>
<comment type="caution">
    <text evidence="2">The sequence shown here is derived from an EMBL/GenBank/DDBJ whole genome shotgun (WGS) entry which is preliminary data.</text>
</comment>
<reference evidence="2" key="1">
    <citation type="journal article" date="2023" name="G3 (Bethesda)">
        <title>Whole genome assemblies of Zophobas morio and Tenebrio molitor.</title>
        <authorList>
            <person name="Kaur S."/>
            <person name="Stinson S.A."/>
            <person name="diCenzo G.C."/>
        </authorList>
    </citation>
    <scope>NUCLEOTIDE SEQUENCE</scope>
    <source>
        <strain evidence="2">QUZm001</strain>
    </source>
</reference>
<dbReference type="Pfam" id="PF00650">
    <property type="entry name" value="CRAL_TRIO"/>
    <property type="match status" value="1"/>
</dbReference>
<dbReference type="GO" id="GO:1902936">
    <property type="term" value="F:phosphatidylinositol bisphosphate binding"/>
    <property type="evidence" value="ECO:0007669"/>
    <property type="project" value="TreeGrafter"/>
</dbReference>
<accession>A0AA38MMD6</accession>
<evidence type="ECO:0000313" key="2">
    <source>
        <dbReference type="EMBL" id="KAJ3661386.1"/>
    </source>
</evidence>
<proteinExistence type="predicted"/>
<gene>
    <name evidence="2" type="ORF">Zmor_005783</name>
</gene>
<dbReference type="CDD" id="cd00170">
    <property type="entry name" value="SEC14"/>
    <property type="match status" value="1"/>
</dbReference>
<dbReference type="AlphaFoldDB" id="A0AA38MMD6"/>
<organism evidence="2 3">
    <name type="scientific">Zophobas morio</name>
    <dbReference type="NCBI Taxonomy" id="2755281"/>
    <lineage>
        <taxon>Eukaryota</taxon>
        <taxon>Metazoa</taxon>
        <taxon>Ecdysozoa</taxon>
        <taxon>Arthropoda</taxon>
        <taxon>Hexapoda</taxon>
        <taxon>Insecta</taxon>
        <taxon>Pterygota</taxon>
        <taxon>Neoptera</taxon>
        <taxon>Endopterygota</taxon>
        <taxon>Coleoptera</taxon>
        <taxon>Polyphaga</taxon>
        <taxon>Cucujiformia</taxon>
        <taxon>Tenebrionidae</taxon>
        <taxon>Zophobas</taxon>
    </lineage>
</organism>
<dbReference type="Gene3D" id="3.40.525.10">
    <property type="entry name" value="CRAL-TRIO lipid binding domain"/>
    <property type="match status" value="1"/>
</dbReference>
<dbReference type="InterPro" id="IPR001251">
    <property type="entry name" value="CRAL-TRIO_dom"/>
</dbReference>
<evidence type="ECO:0000259" key="1">
    <source>
        <dbReference type="PROSITE" id="PS50191"/>
    </source>
</evidence>
<dbReference type="Proteomes" id="UP001168821">
    <property type="component" value="Unassembled WGS sequence"/>
</dbReference>
<sequence length="213" mass="24967">MEKVKASIFYVPLPKLTKEHYRVFFYKTRDIHVAENVEVVNILRLVINVKELQMIEDVTYGDVYVFDGKNSTLRLMLKVTPVLIYNAMIVIYKQVFSNRLKAVYIINAPPYTEKLVAVLKSILKPKLMERIHFCENSDVLVEKIGKEILPVDYGGEGKSLKELQEMLYQKFNDYDDYFTRLDTLRINDDLKPQRLKNDEMFGPSGNFKKLEID</sequence>
<feature type="domain" description="CRAL-TRIO" evidence="1">
    <location>
        <begin position="1"/>
        <end position="161"/>
    </location>
</feature>